<comment type="caution">
    <text evidence="2">The sequence shown here is derived from an EMBL/GenBank/DDBJ whole genome shotgun (WGS) entry which is preliminary data.</text>
</comment>
<proteinExistence type="predicted"/>
<reference evidence="2" key="2">
    <citation type="submission" date="2023-01" db="EMBL/GenBank/DDBJ databases">
        <authorList>
            <person name="Sun Q."/>
            <person name="Evtushenko L."/>
        </authorList>
    </citation>
    <scope>NUCLEOTIDE SEQUENCE</scope>
    <source>
        <strain evidence="2">VKM B-2555</strain>
    </source>
</reference>
<dbReference type="Proteomes" id="UP001143364">
    <property type="component" value="Unassembled WGS sequence"/>
</dbReference>
<organism evidence="2 3">
    <name type="scientific">Methylopila jiangsuensis</name>
    <dbReference type="NCBI Taxonomy" id="586230"/>
    <lineage>
        <taxon>Bacteria</taxon>
        <taxon>Pseudomonadati</taxon>
        <taxon>Pseudomonadota</taxon>
        <taxon>Alphaproteobacteria</taxon>
        <taxon>Hyphomicrobiales</taxon>
        <taxon>Methylopilaceae</taxon>
        <taxon>Methylopila</taxon>
    </lineage>
</organism>
<feature type="transmembrane region" description="Helical" evidence="1">
    <location>
        <begin position="204"/>
        <end position="224"/>
    </location>
</feature>
<dbReference type="InterPro" id="IPR010295">
    <property type="entry name" value="DUF898"/>
</dbReference>
<feature type="transmembrane region" description="Helical" evidence="1">
    <location>
        <begin position="290"/>
        <end position="316"/>
    </location>
</feature>
<reference evidence="2" key="1">
    <citation type="journal article" date="2014" name="Int. J. Syst. Evol. Microbiol.">
        <title>Complete genome sequence of Corynebacterium casei LMG S-19264T (=DSM 44701T), isolated from a smear-ripened cheese.</title>
        <authorList>
            <consortium name="US DOE Joint Genome Institute (JGI-PGF)"/>
            <person name="Walter F."/>
            <person name="Albersmeier A."/>
            <person name="Kalinowski J."/>
            <person name="Ruckert C."/>
        </authorList>
    </citation>
    <scope>NUCLEOTIDE SEQUENCE</scope>
    <source>
        <strain evidence="2">VKM B-2555</strain>
    </source>
</reference>
<gene>
    <name evidence="2" type="ORF">GCM10008171_34180</name>
</gene>
<accession>A0A9W6JL69</accession>
<keyword evidence="1" id="KW-0812">Transmembrane</keyword>
<keyword evidence="3" id="KW-1185">Reference proteome</keyword>
<keyword evidence="1" id="KW-1133">Transmembrane helix</keyword>
<evidence type="ECO:0000313" key="3">
    <source>
        <dbReference type="Proteomes" id="UP001143364"/>
    </source>
</evidence>
<feature type="transmembrane region" description="Helical" evidence="1">
    <location>
        <begin position="144"/>
        <end position="169"/>
    </location>
</feature>
<protein>
    <submittedName>
        <fullName evidence="2">Membrane protein</fullName>
    </submittedName>
</protein>
<feature type="transmembrane region" description="Helical" evidence="1">
    <location>
        <begin position="24"/>
        <end position="43"/>
    </location>
</feature>
<dbReference type="AlphaFoldDB" id="A0A9W6JL69"/>
<keyword evidence="1" id="KW-0472">Membrane</keyword>
<name>A0A9W6JL69_9HYPH</name>
<dbReference type="Pfam" id="PF05987">
    <property type="entry name" value="DUF898"/>
    <property type="match status" value="1"/>
</dbReference>
<feature type="transmembrane region" description="Helical" evidence="1">
    <location>
        <begin position="328"/>
        <end position="351"/>
    </location>
</feature>
<feature type="transmembrane region" description="Helical" evidence="1">
    <location>
        <begin position="102"/>
        <end position="123"/>
    </location>
</feature>
<evidence type="ECO:0000313" key="2">
    <source>
        <dbReference type="EMBL" id="GLK78164.1"/>
    </source>
</evidence>
<dbReference type="EMBL" id="BSFK01000016">
    <property type="protein sequence ID" value="GLK78164.1"/>
    <property type="molecule type" value="Genomic_DNA"/>
</dbReference>
<sequence>MTDFTTTGGVRPQFDGEARHMRPLVLKGLLLTLLTLGVYRFWYQTDVRRFLWSRTAIEGDGLEYTGRGLELFLGFLIALAVLIPAYVIIALLSFAGGPILQVAAQFAFSLAIVFLAQYALYRARRYRLSRTLWRGVRLGQTGSGWAYAGRCFGWGLLTVLTLGLAYPFMRASLERYKMNNTWYGDQQGRFTATGGQLFRQGVPLWFLVAVLIAVPAALLASAAANAPDAGRELGRAGWLGMLFLFAAVPVILAVMAIYQALEFRWWANGVHVGPASARCDLGLFAFLKTYLGYVLALLLFSIATAVVFAVVGAALGGTAALREGGAPALVFTAIAYLATLLGYAALGQLYVVRPLWKKSFESVTLTGLGALVAAQSTEPPANAFGEGVADALDFGAGF</sequence>
<feature type="transmembrane region" description="Helical" evidence="1">
    <location>
        <begin position="71"/>
        <end position="96"/>
    </location>
</feature>
<feature type="transmembrane region" description="Helical" evidence="1">
    <location>
        <begin position="236"/>
        <end position="258"/>
    </location>
</feature>
<dbReference type="RefSeq" id="WP_271205971.1">
    <property type="nucleotide sequence ID" value="NZ_BSFK01000016.1"/>
</dbReference>
<evidence type="ECO:0000256" key="1">
    <source>
        <dbReference type="SAM" id="Phobius"/>
    </source>
</evidence>